<evidence type="ECO:0000256" key="1">
    <source>
        <dbReference type="ARBA" id="ARBA00022729"/>
    </source>
</evidence>
<sequence>MKLSLFIAMFQLGLVISCVAAESTISDAGTYQSKQWCVLAPGAREQQMQAFLNTACSQLVDCKAIRPGGSCYQPNTLENHASFILNLSYRRYGQCDRAIGIFSISDPSSGSCQYP</sequence>
<organism evidence="4 5">
    <name type="scientific">Salvia divinorum</name>
    <name type="common">Maria pastora</name>
    <name type="synonym">Diviner's sage</name>
    <dbReference type="NCBI Taxonomy" id="28513"/>
    <lineage>
        <taxon>Eukaryota</taxon>
        <taxon>Viridiplantae</taxon>
        <taxon>Streptophyta</taxon>
        <taxon>Embryophyta</taxon>
        <taxon>Tracheophyta</taxon>
        <taxon>Spermatophyta</taxon>
        <taxon>Magnoliopsida</taxon>
        <taxon>eudicotyledons</taxon>
        <taxon>Gunneridae</taxon>
        <taxon>Pentapetalae</taxon>
        <taxon>asterids</taxon>
        <taxon>lamiids</taxon>
        <taxon>Lamiales</taxon>
        <taxon>Lamiaceae</taxon>
        <taxon>Nepetoideae</taxon>
        <taxon>Mentheae</taxon>
        <taxon>Salviinae</taxon>
        <taxon>Salvia</taxon>
        <taxon>Salvia subgen. Calosphace</taxon>
    </lineage>
</organism>
<feature type="signal peptide" evidence="2">
    <location>
        <begin position="1"/>
        <end position="21"/>
    </location>
</feature>
<dbReference type="EMBL" id="JBEAFC010000007">
    <property type="protein sequence ID" value="KAL1547663.1"/>
    <property type="molecule type" value="Genomic_DNA"/>
</dbReference>
<evidence type="ECO:0000313" key="4">
    <source>
        <dbReference type="EMBL" id="KAL1547663.1"/>
    </source>
</evidence>
<dbReference type="AlphaFoldDB" id="A0ABD1GU38"/>
<dbReference type="PANTHER" id="PTHR31044">
    <property type="entry name" value="BETA-1,3 GLUCANASE"/>
    <property type="match status" value="1"/>
</dbReference>
<name>A0ABD1GU38_SALDI</name>
<dbReference type="Pfam" id="PF07983">
    <property type="entry name" value="X8"/>
    <property type="match status" value="1"/>
</dbReference>
<evidence type="ECO:0000259" key="3">
    <source>
        <dbReference type="SMART" id="SM00768"/>
    </source>
</evidence>
<accession>A0ABD1GU38</accession>
<dbReference type="SMART" id="SM00768">
    <property type="entry name" value="X8"/>
    <property type="match status" value="1"/>
</dbReference>
<comment type="caution">
    <text evidence="4">The sequence shown here is derived from an EMBL/GenBank/DDBJ whole genome shotgun (WGS) entry which is preliminary data.</text>
</comment>
<feature type="domain" description="X8" evidence="3">
    <location>
        <begin position="35"/>
        <end position="114"/>
    </location>
</feature>
<dbReference type="InterPro" id="IPR012946">
    <property type="entry name" value="X8"/>
</dbReference>
<gene>
    <name evidence="4" type="ORF">AAHA92_15989</name>
</gene>
<reference evidence="4 5" key="1">
    <citation type="submission" date="2024-06" db="EMBL/GenBank/DDBJ databases">
        <title>A chromosome level genome sequence of Diviner's sage (Salvia divinorum).</title>
        <authorList>
            <person name="Ford S.A."/>
            <person name="Ro D.-K."/>
            <person name="Ness R.W."/>
            <person name="Phillips M.A."/>
        </authorList>
    </citation>
    <scope>NUCLEOTIDE SEQUENCE [LARGE SCALE GENOMIC DNA]</scope>
    <source>
        <strain evidence="4">SAF-2024a</strain>
        <tissue evidence="4">Leaf</tissue>
    </source>
</reference>
<evidence type="ECO:0000256" key="2">
    <source>
        <dbReference type="SAM" id="SignalP"/>
    </source>
</evidence>
<dbReference type="PANTHER" id="PTHR31044:SF147">
    <property type="entry name" value="CARBOHYDRATE-BINDING X8 DOMAIN PROTEIN"/>
    <property type="match status" value="1"/>
</dbReference>
<protein>
    <submittedName>
        <fullName evidence="4">Glucan endo-1,3-beta-glucosidase-like isoform X1</fullName>
    </submittedName>
</protein>
<dbReference type="InterPro" id="IPR044788">
    <property type="entry name" value="X8_dom_prot"/>
</dbReference>
<feature type="chain" id="PRO_5044874623" evidence="2">
    <location>
        <begin position="22"/>
        <end position="115"/>
    </location>
</feature>
<keyword evidence="5" id="KW-1185">Reference proteome</keyword>
<dbReference type="Gene3D" id="1.20.58.1040">
    <property type="match status" value="1"/>
</dbReference>
<dbReference type="GO" id="GO:0009506">
    <property type="term" value="C:plasmodesma"/>
    <property type="evidence" value="ECO:0007669"/>
    <property type="project" value="UniProtKB-ARBA"/>
</dbReference>
<dbReference type="PROSITE" id="PS51257">
    <property type="entry name" value="PROKAR_LIPOPROTEIN"/>
    <property type="match status" value="1"/>
</dbReference>
<dbReference type="Proteomes" id="UP001567538">
    <property type="component" value="Unassembled WGS sequence"/>
</dbReference>
<evidence type="ECO:0000313" key="5">
    <source>
        <dbReference type="Proteomes" id="UP001567538"/>
    </source>
</evidence>
<proteinExistence type="predicted"/>
<keyword evidence="1 2" id="KW-0732">Signal</keyword>